<dbReference type="EMBL" id="BRXX01000524">
    <property type="protein sequence ID" value="GMI15592.1"/>
    <property type="molecule type" value="Genomic_DNA"/>
</dbReference>
<comment type="caution">
    <text evidence="3">The sequence shown here is derived from an EMBL/GenBank/DDBJ whole genome shotgun (WGS) entry which is preliminary data.</text>
</comment>
<dbReference type="InterPro" id="IPR001202">
    <property type="entry name" value="WW_dom"/>
</dbReference>
<evidence type="ECO:0000313" key="4">
    <source>
        <dbReference type="Proteomes" id="UP001165160"/>
    </source>
</evidence>
<keyword evidence="1" id="KW-0732">Signal</keyword>
<keyword evidence="4" id="KW-1185">Reference proteome</keyword>
<feature type="signal peptide" evidence="1">
    <location>
        <begin position="1"/>
        <end position="20"/>
    </location>
</feature>
<dbReference type="Proteomes" id="UP001165160">
    <property type="component" value="Unassembled WGS sequence"/>
</dbReference>
<accession>A0A9W7FMV7</accession>
<sequence length="232" mass="24518">MKSLVQTTILLLCLFSLADSLRCPLTTPKTHSKALLNPPSALHHVTLSTLLSLALVAPAYATPPAKDALNIQIITLPTLSKVEGRPDVKTSIGLPSIPAVFGGGVINVDLGLDTRRSKEAPGVKVNLPKDLKGAADGALKGNLKATLTTPEITFKLPVLGAITIPKLEGETLKIDVTSSPGVATLKISNKNIPKLPLASGRASAWEEVTNLGSGEAYYYNRFSGESRYDYPL</sequence>
<evidence type="ECO:0000259" key="2">
    <source>
        <dbReference type="PROSITE" id="PS01159"/>
    </source>
</evidence>
<organism evidence="3 4">
    <name type="scientific">Triparma verrucosa</name>
    <dbReference type="NCBI Taxonomy" id="1606542"/>
    <lineage>
        <taxon>Eukaryota</taxon>
        <taxon>Sar</taxon>
        <taxon>Stramenopiles</taxon>
        <taxon>Ochrophyta</taxon>
        <taxon>Bolidophyceae</taxon>
        <taxon>Parmales</taxon>
        <taxon>Triparmaceae</taxon>
        <taxon>Triparma</taxon>
    </lineage>
</organism>
<gene>
    <name evidence="3" type="ORF">TrVE_jg2473</name>
</gene>
<dbReference type="AlphaFoldDB" id="A0A9W7FMV7"/>
<name>A0A9W7FMV7_9STRA</name>
<evidence type="ECO:0000256" key="1">
    <source>
        <dbReference type="SAM" id="SignalP"/>
    </source>
</evidence>
<proteinExistence type="predicted"/>
<feature type="domain" description="WW" evidence="2">
    <location>
        <begin position="205"/>
        <end position="231"/>
    </location>
</feature>
<protein>
    <recommendedName>
        <fullName evidence="2">WW domain-containing protein</fullName>
    </recommendedName>
</protein>
<evidence type="ECO:0000313" key="3">
    <source>
        <dbReference type="EMBL" id="GMI15592.1"/>
    </source>
</evidence>
<dbReference type="PROSITE" id="PS01159">
    <property type="entry name" value="WW_DOMAIN_1"/>
    <property type="match status" value="1"/>
</dbReference>
<feature type="chain" id="PRO_5040976060" description="WW domain-containing protein" evidence="1">
    <location>
        <begin position="21"/>
        <end position="232"/>
    </location>
</feature>
<reference evidence="4" key="1">
    <citation type="journal article" date="2023" name="Commun. Biol.">
        <title>Genome analysis of Parmales, the sister group of diatoms, reveals the evolutionary specialization of diatoms from phago-mixotrophs to photoautotrophs.</title>
        <authorList>
            <person name="Ban H."/>
            <person name="Sato S."/>
            <person name="Yoshikawa S."/>
            <person name="Yamada K."/>
            <person name="Nakamura Y."/>
            <person name="Ichinomiya M."/>
            <person name="Sato N."/>
            <person name="Blanc-Mathieu R."/>
            <person name="Endo H."/>
            <person name="Kuwata A."/>
            <person name="Ogata H."/>
        </authorList>
    </citation>
    <scope>NUCLEOTIDE SEQUENCE [LARGE SCALE GENOMIC DNA]</scope>
    <source>
        <strain evidence="4">NIES 3699</strain>
    </source>
</reference>